<dbReference type="EMBL" id="JARQWQ010000012">
    <property type="protein sequence ID" value="KAK2568205.1"/>
    <property type="molecule type" value="Genomic_DNA"/>
</dbReference>
<dbReference type="InterPro" id="IPR036390">
    <property type="entry name" value="WH_DNA-bd_sf"/>
</dbReference>
<dbReference type="GO" id="GO:0043565">
    <property type="term" value="F:sequence-specific DNA binding"/>
    <property type="evidence" value="ECO:0007669"/>
    <property type="project" value="InterPro"/>
</dbReference>
<keyword evidence="10" id="KW-1185">Reference proteome</keyword>
<evidence type="ECO:0000259" key="8">
    <source>
        <dbReference type="PROSITE" id="PS50039"/>
    </source>
</evidence>
<dbReference type="InterPro" id="IPR036388">
    <property type="entry name" value="WH-like_DNA-bd_sf"/>
</dbReference>
<comment type="caution">
    <text evidence="9">The sequence shown here is derived from an EMBL/GenBank/DDBJ whole genome shotgun (WGS) entry which is preliminary data.</text>
</comment>
<keyword evidence="4 6" id="KW-0238">DNA-binding</keyword>
<feature type="region of interest" description="Disordered" evidence="7">
    <location>
        <begin position="134"/>
        <end position="195"/>
    </location>
</feature>
<keyword evidence="6" id="KW-0539">Nucleus</keyword>
<reference evidence="9" key="2">
    <citation type="journal article" date="2023" name="Science">
        <title>Genomic signatures of disease resistance in endangered staghorn corals.</title>
        <authorList>
            <person name="Vollmer S.V."/>
            <person name="Selwyn J.D."/>
            <person name="Despard B.A."/>
            <person name="Roesel C.L."/>
        </authorList>
    </citation>
    <scope>NUCLEOTIDE SEQUENCE</scope>
    <source>
        <strain evidence="9">K2</strain>
    </source>
</reference>
<evidence type="ECO:0000313" key="10">
    <source>
        <dbReference type="Proteomes" id="UP001249851"/>
    </source>
</evidence>
<dbReference type="GO" id="GO:0003700">
    <property type="term" value="F:DNA-binding transcription factor activity"/>
    <property type="evidence" value="ECO:0007669"/>
    <property type="project" value="InterPro"/>
</dbReference>
<sequence length="316" mass="35950">MFIQVPESVSKSLRRGQATRTQIHYPGSSLQNQDAGNAVKVANCALHESRNFLFGSVGCSCGTAQVRPVSEHGWISWRPTFLPTHEQHRMFRGGYNNMPVFASSPRGSTPVQRGLELKTPPTFLTVEEQVSAVKNDEACEEEEIENIESPRSCVSSESNSSRDYAMINLTPDLPSSRKTQTPAPKPRSQQTNPWGKASYSDLITMAITSTDNNMMTLSDIYGWIVKNVPYFNDKGTYLSVQGWKNAVRHTLSLRKRFVRVPDPTRPYRSMWTISEDYQRNHMKSVKMRDTKIRRRRSSSEERQGKNHRIDFHGSAY</sequence>
<evidence type="ECO:0000256" key="4">
    <source>
        <dbReference type="ARBA" id="ARBA00023125"/>
    </source>
</evidence>
<feature type="compositionally biased region" description="Basic residues" evidence="7">
    <location>
        <begin position="282"/>
        <end position="296"/>
    </location>
</feature>
<evidence type="ECO:0000256" key="3">
    <source>
        <dbReference type="ARBA" id="ARBA00023015"/>
    </source>
</evidence>
<dbReference type="InterPro" id="IPR001766">
    <property type="entry name" value="Fork_head_dom"/>
</dbReference>
<dbReference type="PROSITE" id="PS00658">
    <property type="entry name" value="FORK_HEAD_2"/>
    <property type="match status" value="1"/>
</dbReference>
<feature type="compositionally biased region" description="Polar residues" evidence="7">
    <location>
        <begin position="176"/>
        <end position="193"/>
    </location>
</feature>
<dbReference type="SMART" id="SM00339">
    <property type="entry name" value="FH"/>
    <property type="match status" value="1"/>
</dbReference>
<evidence type="ECO:0000256" key="6">
    <source>
        <dbReference type="PROSITE-ProRule" id="PRU00089"/>
    </source>
</evidence>
<gene>
    <name evidence="9" type="ORF">P5673_007199</name>
</gene>
<evidence type="ECO:0000256" key="2">
    <source>
        <dbReference type="ARBA" id="ARBA00022490"/>
    </source>
</evidence>
<dbReference type="Proteomes" id="UP001249851">
    <property type="component" value="Unassembled WGS sequence"/>
</dbReference>
<keyword evidence="2" id="KW-0963">Cytoplasm</keyword>
<dbReference type="PANTHER" id="PTHR45767">
    <property type="entry name" value="FORKHEAD BOX PROTEIN O"/>
    <property type="match status" value="1"/>
</dbReference>
<evidence type="ECO:0000313" key="9">
    <source>
        <dbReference type="EMBL" id="KAK2568205.1"/>
    </source>
</evidence>
<dbReference type="CDD" id="cd20032">
    <property type="entry name" value="FH_FOXO"/>
    <property type="match status" value="1"/>
</dbReference>
<keyword evidence="5" id="KW-0804">Transcription</keyword>
<dbReference type="AlphaFoldDB" id="A0AAD9VBU6"/>
<dbReference type="PROSITE" id="PS50039">
    <property type="entry name" value="FORK_HEAD_3"/>
    <property type="match status" value="1"/>
</dbReference>
<protein>
    <submittedName>
        <fullName evidence="9">Forkhead box protein O</fullName>
    </submittedName>
</protein>
<feature type="domain" description="Fork-head" evidence="8">
    <location>
        <begin position="194"/>
        <end position="296"/>
    </location>
</feature>
<evidence type="ECO:0000256" key="5">
    <source>
        <dbReference type="ARBA" id="ARBA00023163"/>
    </source>
</evidence>
<name>A0AAD9VBU6_ACRCE</name>
<accession>A0AAD9VBU6</accession>
<feature type="DNA-binding region" description="Fork-head" evidence="6">
    <location>
        <begin position="194"/>
        <end position="296"/>
    </location>
</feature>
<dbReference type="GO" id="GO:0005737">
    <property type="term" value="C:cytoplasm"/>
    <property type="evidence" value="ECO:0007669"/>
    <property type="project" value="UniProtKB-SubCell"/>
</dbReference>
<keyword evidence="3" id="KW-0805">Transcription regulation</keyword>
<comment type="subcellular location">
    <subcellularLocation>
        <location evidence="1">Cytoplasm</location>
    </subcellularLocation>
    <subcellularLocation>
        <location evidence="6">Nucleus</location>
    </subcellularLocation>
</comment>
<evidence type="ECO:0000256" key="7">
    <source>
        <dbReference type="SAM" id="MobiDB-lite"/>
    </source>
</evidence>
<dbReference type="Gene3D" id="1.10.10.10">
    <property type="entry name" value="Winged helix-like DNA-binding domain superfamily/Winged helix DNA-binding domain"/>
    <property type="match status" value="1"/>
</dbReference>
<feature type="compositionally biased region" description="Basic and acidic residues" evidence="7">
    <location>
        <begin position="297"/>
        <end position="316"/>
    </location>
</feature>
<feature type="compositionally biased region" description="Low complexity" evidence="7">
    <location>
        <begin position="147"/>
        <end position="161"/>
    </location>
</feature>
<evidence type="ECO:0000256" key="1">
    <source>
        <dbReference type="ARBA" id="ARBA00004496"/>
    </source>
</evidence>
<dbReference type="GO" id="GO:0005634">
    <property type="term" value="C:nucleus"/>
    <property type="evidence" value="ECO:0007669"/>
    <property type="project" value="UniProtKB-SubCell"/>
</dbReference>
<reference evidence="9" key="1">
    <citation type="journal article" date="2023" name="G3 (Bethesda)">
        <title>Whole genome assembly and annotation of the endangered Caribbean coral Acropora cervicornis.</title>
        <authorList>
            <person name="Selwyn J.D."/>
            <person name="Vollmer S.V."/>
        </authorList>
    </citation>
    <scope>NUCLEOTIDE SEQUENCE</scope>
    <source>
        <strain evidence="9">K2</strain>
    </source>
</reference>
<proteinExistence type="predicted"/>
<dbReference type="Pfam" id="PF00250">
    <property type="entry name" value="Forkhead"/>
    <property type="match status" value="1"/>
</dbReference>
<feature type="region of interest" description="Disordered" evidence="7">
    <location>
        <begin position="282"/>
        <end position="316"/>
    </location>
</feature>
<dbReference type="PRINTS" id="PR00053">
    <property type="entry name" value="FORKHEAD"/>
</dbReference>
<organism evidence="9 10">
    <name type="scientific">Acropora cervicornis</name>
    <name type="common">Staghorn coral</name>
    <dbReference type="NCBI Taxonomy" id="6130"/>
    <lineage>
        <taxon>Eukaryota</taxon>
        <taxon>Metazoa</taxon>
        <taxon>Cnidaria</taxon>
        <taxon>Anthozoa</taxon>
        <taxon>Hexacorallia</taxon>
        <taxon>Scleractinia</taxon>
        <taxon>Astrocoeniina</taxon>
        <taxon>Acroporidae</taxon>
        <taxon>Acropora</taxon>
    </lineage>
</organism>
<dbReference type="SUPFAM" id="SSF46785">
    <property type="entry name" value="Winged helix' DNA-binding domain"/>
    <property type="match status" value="1"/>
</dbReference>
<dbReference type="InterPro" id="IPR030456">
    <property type="entry name" value="TF_fork_head_CS_2"/>
</dbReference>